<dbReference type="InterPro" id="IPR032675">
    <property type="entry name" value="LRR_dom_sf"/>
</dbReference>
<dbReference type="Proteomes" id="UP000005408">
    <property type="component" value="Unassembled WGS sequence"/>
</dbReference>
<reference evidence="1" key="1">
    <citation type="submission" date="2022-08" db="UniProtKB">
        <authorList>
            <consortium name="EnsemblMetazoa"/>
        </authorList>
    </citation>
    <scope>IDENTIFICATION</scope>
    <source>
        <strain evidence="1">05x7-T-G4-1.051#20</strain>
    </source>
</reference>
<name>A0A8W8NNC9_MAGGI</name>
<dbReference type="EnsemblMetazoa" id="G651.1">
    <property type="protein sequence ID" value="G651.1:cds"/>
    <property type="gene ID" value="G651"/>
</dbReference>
<dbReference type="SUPFAM" id="SSF52047">
    <property type="entry name" value="RNI-like"/>
    <property type="match status" value="1"/>
</dbReference>
<organism evidence="1 2">
    <name type="scientific">Magallana gigas</name>
    <name type="common">Pacific oyster</name>
    <name type="synonym">Crassostrea gigas</name>
    <dbReference type="NCBI Taxonomy" id="29159"/>
    <lineage>
        <taxon>Eukaryota</taxon>
        <taxon>Metazoa</taxon>
        <taxon>Spiralia</taxon>
        <taxon>Lophotrochozoa</taxon>
        <taxon>Mollusca</taxon>
        <taxon>Bivalvia</taxon>
        <taxon>Autobranchia</taxon>
        <taxon>Pteriomorphia</taxon>
        <taxon>Ostreida</taxon>
        <taxon>Ostreoidea</taxon>
        <taxon>Ostreidae</taxon>
        <taxon>Magallana</taxon>
    </lineage>
</organism>
<keyword evidence="2" id="KW-1185">Reference proteome</keyword>
<sequence length="416" mass="47709">MATVTAISAWNEALRSTDAWSFVRYGPELEENVYFAKASRDDFVTCLKKYGNFMRSLHLCFGYSIENFSTANTGEQIFILIQKKCNNLAALHVEQEVPEGCLDVHCYYWPDFVCDVVNAIAVHCKSVKSISLSQPIVNWSEDNMFIFTTNSPAARKITELELSSLSFLNHDGKLKELQNLTALKKLTIRREKVNNEILLHLVKHSLRELVLYQEEELSEEDQKDLGEDFWSEVKVICPNFKTDLILRCIMILKIIFPPNMPLRYLILDFLVNVMTKGIVDHISDCYKDTLRRFTYTNSFLENQEMGDSRLPVALVSLAQKCPKLETLEYGFPLSSFSIILIAQSRKLKSFVVPSVEVSYVSDMFCDNMTSSEDEYLNFLKSAGSCRKNLEATVSHILGYQWTLLDGQLKVNERIKL</sequence>
<dbReference type="PANTHER" id="PTHR20872">
    <property type="match status" value="1"/>
</dbReference>
<dbReference type="AlphaFoldDB" id="A0A8W8NNC9"/>
<proteinExistence type="predicted"/>
<dbReference type="PANTHER" id="PTHR20872:SF1">
    <property type="entry name" value="F-BOX DOMAIN-CONTAINING PROTEIN"/>
    <property type="match status" value="1"/>
</dbReference>
<evidence type="ECO:0000313" key="1">
    <source>
        <dbReference type="EnsemblMetazoa" id="G651.1:cds"/>
    </source>
</evidence>
<evidence type="ECO:0000313" key="2">
    <source>
        <dbReference type="Proteomes" id="UP000005408"/>
    </source>
</evidence>
<protein>
    <submittedName>
        <fullName evidence="1">Uncharacterized protein</fullName>
    </submittedName>
</protein>
<accession>A0A8W8NNC9</accession>
<dbReference type="Gene3D" id="3.80.10.10">
    <property type="entry name" value="Ribonuclease Inhibitor"/>
    <property type="match status" value="1"/>
</dbReference>